<feature type="domain" description="PurE" evidence="2">
    <location>
        <begin position="1"/>
        <end position="129"/>
    </location>
</feature>
<proteinExistence type="predicted"/>
<reference evidence="3 4" key="1">
    <citation type="journal article" date="2016" name="Nat. Commun.">
        <title>Thousands of microbial genomes shed light on interconnected biogeochemical processes in an aquifer system.</title>
        <authorList>
            <person name="Anantharaman K."/>
            <person name="Brown C.T."/>
            <person name="Hug L.A."/>
            <person name="Sharon I."/>
            <person name="Castelle C.J."/>
            <person name="Probst A.J."/>
            <person name="Thomas B.C."/>
            <person name="Singh A."/>
            <person name="Wilkins M.J."/>
            <person name="Karaoz U."/>
            <person name="Brodie E.L."/>
            <person name="Williams K.H."/>
            <person name="Hubbard S.S."/>
            <person name="Banfield J.F."/>
        </authorList>
    </citation>
    <scope>NUCLEOTIDE SEQUENCE [LARGE SCALE GENOMIC DNA]</scope>
</reference>
<dbReference type="Proteomes" id="UP000176287">
    <property type="component" value="Unassembled WGS sequence"/>
</dbReference>
<protein>
    <recommendedName>
        <fullName evidence="2">PurE domain-containing protein</fullName>
    </recommendedName>
</protein>
<dbReference type="AlphaFoldDB" id="A0A1G2CFG8"/>
<name>A0A1G2CFG8_9BACT</name>
<dbReference type="EMBL" id="MHKZ01000032">
    <property type="protein sequence ID" value="OGY99961.1"/>
    <property type="molecule type" value="Genomic_DNA"/>
</dbReference>
<dbReference type="Gene3D" id="3.40.50.1970">
    <property type="match status" value="1"/>
</dbReference>
<keyword evidence="1" id="KW-0658">Purine biosynthesis</keyword>
<dbReference type="SUPFAM" id="SSF52255">
    <property type="entry name" value="N5-CAIR mutase (phosphoribosylaminoimidazole carboxylase, PurE)"/>
    <property type="match status" value="1"/>
</dbReference>
<dbReference type="STRING" id="1798649.A3B13_02120"/>
<dbReference type="SMART" id="SM01001">
    <property type="entry name" value="AIRC"/>
    <property type="match status" value="1"/>
</dbReference>
<dbReference type="GO" id="GO:0006189">
    <property type="term" value="P:'de novo' IMP biosynthetic process"/>
    <property type="evidence" value="ECO:0007669"/>
    <property type="project" value="InterPro"/>
</dbReference>
<organism evidence="3 4">
    <name type="scientific">Candidatus Liptonbacteria bacterium RIFCSPLOWO2_01_FULL_45_15</name>
    <dbReference type="NCBI Taxonomy" id="1798649"/>
    <lineage>
        <taxon>Bacteria</taxon>
        <taxon>Candidatus Liptoniibacteriota</taxon>
    </lineage>
</organism>
<dbReference type="PANTHER" id="PTHR23046">
    <property type="entry name" value="PHOSPHORIBOSYLAMINOIMIDAZOLE CARBOXYLASE CATALYTIC SUBUNIT"/>
    <property type="match status" value="1"/>
</dbReference>
<evidence type="ECO:0000313" key="4">
    <source>
        <dbReference type="Proteomes" id="UP000176287"/>
    </source>
</evidence>
<evidence type="ECO:0000259" key="2">
    <source>
        <dbReference type="SMART" id="SM01001"/>
    </source>
</evidence>
<dbReference type="InterPro" id="IPR000031">
    <property type="entry name" value="PurE_dom"/>
</dbReference>
<accession>A0A1G2CFG8</accession>
<evidence type="ECO:0000313" key="3">
    <source>
        <dbReference type="EMBL" id="OGY99961.1"/>
    </source>
</evidence>
<comment type="caution">
    <text evidence="3">The sequence shown here is derived from an EMBL/GenBank/DDBJ whole genome shotgun (WGS) entry which is preliminary data.</text>
</comment>
<dbReference type="PANTHER" id="PTHR23046:SF2">
    <property type="entry name" value="PHOSPHORIBOSYLAMINOIMIDAZOLE CARBOXYLASE"/>
    <property type="match status" value="1"/>
</dbReference>
<sequence length="147" mass="16262">MKQIQAGLDELYKKADPYRVHIISCHRNPEELRKYAENMIPENATVIAAAGKVAALPGVLQAWLRYYGKGHIPVIGVGLEGKNRRENVAAALSIEQLPGNPVVMDEYGKAFLGGDGFLRACQAALSKEFFVPPTKLKEARFDLINRK</sequence>
<gene>
    <name evidence="3" type="ORF">A3B13_02120</name>
</gene>
<dbReference type="InterPro" id="IPR024694">
    <property type="entry name" value="PurE_prokaryotes"/>
</dbReference>
<evidence type="ECO:0000256" key="1">
    <source>
        <dbReference type="ARBA" id="ARBA00022755"/>
    </source>
</evidence>
<dbReference type="Pfam" id="PF00731">
    <property type="entry name" value="AIRC"/>
    <property type="match status" value="1"/>
</dbReference>